<evidence type="ECO:0000256" key="1">
    <source>
        <dbReference type="SAM" id="MobiDB-lite"/>
    </source>
</evidence>
<proteinExistence type="predicted"/>
<dbReference type="Proteomes" id="UP000815325">
    <property type="component" value="Unassembled WGS sequence"/>
</dbReference>
<dbReference type="EMBL" id="MU069668">
    <property type="protein sequence ID" value="KAF5836249.1"/>
    <property type="molecule type" value="Genomic_DNA"/>
</dbReference>
<protein>
    <recommendedName>
        <fullName evidence="4">Encoded protein</fullName>
    </recommendedName>
</protein>
<reference evidence="2" key="1">
    <citation type="submission" date="2017-08" db="EMBL/GenBank/DDBJ databases">
        <authorList>
            <person name="Polle J.E."/>
            <person name="Barry K."/>
            <person name="Cushman J."/>
            <person name="Schmutz J."/>
            <person name="Tran D."/>
            <person name="Hathwaick L.T."/>
            <person name="Yim W.C."/>
            <person name="Jenkins J."/>
            <person name="Mckie-Krisberg Z.M."/>
            <person name="Prochnik S."/>
            <person name="Lindquist E."/>
            <person name="Dockter R.B."/>
            <person name="Adam C."/>
            <person name="Molina H."/>
            <person name="Bunkerborg J."/>
            <person name="Jin E."/>
            <person name="Buchheim M."/>
            <person name="Magnuson J."/>
        </authorList>
    </citation>
    <scope>NUCLEOTIDE SEQUENCE</scope>
    <source>
        <strain evidence="2">CCAP 19/18</strain>
    </source>
</reference>
<keyword evidence="3" id="KW-1185">Reference proteome</keyword>
<name>A0ABQ7GNQ4_DUNSA</name>
<evidence type="ECO:0008006" key="4">
    <source>
        <dbReference type="Google" id="ProtNLM"/>
    </source>
</evidence>
<feature type="compositionally biased region" description="Polar residues" evidence="1">
    <location>
        <begin position="21"/>
        <end position="35"/>
    </location>
</feature>
<evidence type="ECO:0000313" key="3">
    <source>
        <dbReference type="Proteomes" id="UP000815325"/>
    </source>
</evidence>
<sequence length="96" mass="10158">MHHSQGTQVHTPPGADGQVSPRPTTSDKQGDSATGGTVPATRLGTPGSLQRHSAEQNLGRTSLLSPRASRQQTEQQLQDLTAKISALQADNAELHR</sequence>
<accession>A0ABQ7GNQ4</accession>
<gene>
    <name evidence="2" type="ORF">DUNSADRAFT_6201</name>
</gene>
<feature type="region of interest" description="Disordered" evidence="1">
    <location>
        <begin position="1"/>
        <end position="77"/>
    </location>
</feature>
<feature type="compositionally biased region" description="Polar residues" evidence="1">
    <location>
        <begin position="1"/>
        <end position="10"/>
    </location>
</feature>
<evidence type="ECO:0000313" key="2">
    <source>
        <dbReference type="EMBL" id="KAF5836249.1"/>
    </source>
</evidence>
<organism evidence="2 3">
    <name type="scientific">Dunaliella salina</name>
    <name type="common">Green alga</name>
    <name type="synonym">Protococcus salinus</name>
    <dbReference type="NCBI Taxonomy" id="3046"/>
    <lineage>
        <taxon>Eukaryota</taxon>
        <taxon>Viridiplantae</taxon>
        <taxon>Chlorophyta</taxon>
        <taxon>core chlorophytes</taxon>
        <taxon>Chlorophyceae</taxon>
        <taxon>CS clade</taxon>
        <taxon>Chlamydomonadales</taxon>
        <taxon>Dunaliellaceae</taxon>
        <taxon>Dunaliella</taxon>
    </lineage>
</organism>
<comment type="caution">
    <text evidence="2">The sequence shown here is derived from an EMBL/GenBank/DDBJ whole genome shotgun (WGS) entry which is preliminary data.</text>
</comment>
<feature type="compositionally biased region" description="Polar residues" evidence="1">
    <location>
        <begin position="47"/>
        <end position="77"/>
    </location>
</feature>